<evidence type="ECO:0000256" key="1">
    <source>
        <dbReference type="ARBA" id="ARBA00004651"/>
    </source>
</evidence>
<feature type="transmembrane region" description="Helical" evidence="7">
    <location>
        <begin position="83"/>
        <end position="100"/>
    </location>
</feature>
<keyword evidence="6 7" id="KW-0472">Membrane</keyword>
<dbReference type="RefSeq" id="WP_004072125.1">
    <property type="nucleotide sequence ID" value="NZ_CM001488.1"/>
</dbReference>
<feature type="transmembrane region" description="Helical" evidence="7">
    <location>
        <begin position="20"/>
        <end position="38"/>
    </location>
</feature>
<proteinExistence type="inferred from homology"/>
<dbReference type="CDD" id="cd01127">
    <property type="entry name" value="TrwB_TraG_TraD_VirD4"/>
    <property type="match status" value="2"/>
</dbReference>
<evidence type="ECO:0000256" key="6">
    <source>
        <dbReference type="ARBA" id="ARBA00023136"/>
    </source>
</evidence>
<keyword evidence="3" id="KW-1003">Cell membrane</keyword>
<evidence type="ECO:0000256" key="5">
    <source>
        <dbReference type="ARBA" id="ARBA00022989"/>
    </source>
</evidence>
<organism evidence="8 9">
    <name type="scientific">Desulfobacter postgatei 2ac9</name>
    <dbReference type="NCBI Taxonomy" id="879212"/>
    <lineage>
        <taxon>Bacteria</taxon>
        <taxon>Pseudomonadati</taxon>
        <taxon>Thermodesulfobacteriota</taxon>
        <taxon>Desulfobacteria</taxon>
        <taxon>Desulfobacterales</taxon>
        <taxon>Desulfobacteraceae</taxon>
        <taxon>Desulfobacter</taxon>
    </lineage>
</organism>
<dbReference type="Gene3D" id="3.40.50.300">
    <property type="entry name" value="P-loop containing nucleotide triphosphate hydrolases"/>
    <property type="match status" value="1"/>
</dbReference>
<dbReference type="InterPro" id="IPR003688">
    <property type="entry name" value="TraG/VirD4"/>
</dbReference>
<protein>
    <submittedName>
        <fullName evidence="8">Type IV secretory pathway, VirD4 component</fullName>
    </submittedName>
</protein>
<dbReference type="PANTHER" id="PTHR37937:SF1">
    <property type="entry name" value="CONJUGATIVE TRANSFER: DNA TRANSPORT"/>
    <property type="match status" value="1"/>
</dbReference>
<dbReference type="InterPro" id="IPR051539">
    <property type="entry name" value="T4SS-coupling_protein"/>
</dbReference>
<dbReference type="STRING" id="879212.DespoDRAFT_01173"/>
<evidence type="ECO:0000256" key="3">
    <source>
        <dbReference type="ARBA" id="ARBA00022475"/>
    </source>
</evidence>
<dbReference type="eggNOG" id="COG3505">
    <property type="taxonomic scope" value="Bacteria"/>
</dbReference>
<evidence type="ECO:0000256" key="7">
    <source>
        <dbReference type="SAM" id="Phobius"/>
    </source>
</evidence>
<dbReference type="OrthoDB" id="9759295at2"/>
<dbReference type="AlphaFoldDB" id="I5B0X6"/>
<sequence>MKKQEYGLKQARVKKSWYPLLFPVCFLLWAFAFMGYATQTVARALRYHPDLGRPVFDTCYLPWKVFEWNKYITDTPVGNQVDLIFGAFVLSTVFGFFLILRKKPKGNLNLHGTAAWAKKKELPAMGLDAREGVYVGGFPLARGTKYLIHNGPEHILAFAPTRSGKGVGLVIPSLLAWPGSSITLDIKGENYALTSGYRAKELHHNILKFDPADETFSFAKWNPLAEVRINTNHAIADAQNIAQMICDPDGKGMKDYFTQAGYALLTGLILHVIVSKQDATLADVVAEITKSDNEGDVKNLLYAMIDKEHAQILKNRYPDMDTDLADNIQSTIDSYAGEAVIKADRELSGVVSTAITNLSLYRDPIVAKNTSESDFFISDIMNSQTPVDLYLVVSPANLDRLRPLLRVFFNLALRKFTQKMEFENGQAVVGYKHRLLLMLDEFTSLGKLEIMEKALAFMAGYGVKAYIIVQDLSQLQKEYTRDESITSNCHVRIAYAPNKIETAKLLSDMTGKTTVVDKKTSVSGKRLGGMGNASVSVSEVARPLLTPDECMRLKGPVKDEKGGIKTPGDMLIFVAGYNTVYGQQILYFLDPVFQERVKIRPPGHMNFSN</sequence>
<gene>
    <name evidence="8" type="ORF">DespoDRAFT_01173</name>
</gene>
<dbReference type="Proteomes" id="UP000005778">
    <property type="component" value="Chromosome"/>
</dbReference>
<dbReference type="SUPFAM" id="SSF52540">
    <property type="entry name" value="P-loop containing nucleoside triphosphate hydrolases"/>
    <property type="match status" value="1"/>
</dbReference>
<name>I5B0X6_9BACT</name>
<evidence type="ECO:0000256" key="2">
    <source>
        <dbReference type="ARBA" id="ARBA00008806"/>
    </source>
</evidence>
<dbReference type="Pfam" id="PF02534">
    <property type="entry name" value="T4SS-DNA_transf"/>
    <property type="match status" value="1"/>
</dbReference>
<dbReference type="GO" id="GO:0005886">
    <property type="term" value="C:plasma membrane"/>
    <property type="evidence" value="ECO:0007669"/>
    <property type="project" value="UniProtKB-SubCell"/>
</dbReference>
<evidence type="ECO:0000313" key="9">
    <source>
        <dbReference type="Proteomes" id="UP000005778"/>
    </source>
</evidence>
<dbReference type="EMBL" id="CM001488">
    <property type="protein sequence ID" value="EIM63139.1"/>
    <property type="molecule type" value="Genomic_DNA"/>
</dbReference>
<comment type="subcellular location">
    <subcellularLocation>
        <location evidence="1">Cell membrane</location>
        <topology evidence="1">Multi-pass membrane protein</topology>
    </subcellularLocation>
</comment>
<reference evidence="8 9" key="1">
    <citation type="submission" date="2011-09" db="EMBL/GenBank/DDBJ databases">
        <authorList>
            <consortium name="US DOE Joint Genome Institute (JGI-PGF)"/>
            <person name="Lucas S."/>
            <person name="Han J."/>
            <person name="Lapidus A."/>
            <person name="Cheng J.-F."/>
            <person name="Goodwin L."/>
            <person name="Pitluck S."/>
            <person name="Peters L."/>
            <person name="Land M.L."/>
            <person name="Hauser L."/>
            <person name="Orellana R."/>
            <person name="Lovley D."/>
            <person name="Woyke T.J."/>
        </authorList>
    </citation>
    <scope>NUCLEOTIDE SEQUENCE [LARGE SCALE GENOMIC DNA]</scope>
    <source>
        <strain evidence="8 9">2ac9</strain>
    </source>
</reference>
<evidence type="ECO:0000313" key="8">
    <source>
        <dbReference type="EMBL" id="EIM63139.1"/>
    </source>
</evidence>
<dbReference type="PANTHER" id="PTHR37937">
    <property type="entry name" value="CONJUGATIVE TRANSFER: DNA TRANSPORT"/>
    <property type="match status" value="1"/>
</dbReference>
<accession>I5B0X6</accession>
<reference evidence="8 9" key="2">
    <citation type="submission" date="2012-02" db="EMBL/GenBank/DDBJ databases">
        <title>Improved High-Quality Draft sequence of Desulfobacter postgatei 2ac9.</title>
        <authorList>
            <consortium name="US DOE Joint Genome Institute"/>
            <person name="Lucas S."/>
            <person name="Han J."/>
            <person name="Lapidus A."/>
            <person name="Cheng J.-F."/>
            <person name="Goodwin L."/>
            <person name="Pitluck S."/>
            <person name="Peters L."/>
            <person name="Ovchinnikova G."/>
            <person name="Held B."/>
            <person name="Detter J.C."/>
            <person name="Han C."/>
            <person name="Tapia R."/>
            <person name="Land M."/>
            <person name="Hauser L."/>
            <person name="Kyrpides N."/>
            <person name="Ivanova N."/>
            <person name="Pagani I."/>
            <person name="Orellana R."/>
            <person name="Lovley D."/>
            <person name="Woyke T."/>
        </authorList>
    </citation>
    <scope>NUCLEOTIDE SEQUENCE [LARGE SCALE GENOMIC DNA]</scope>
    <source>
        <strain evidence="8 9">2ac9</strain>
    </source>
</reference>
<keyword evidence="9" id="KW-1185">Reference proteome</keyword>
<keyword evidence="4 7" id="KW-0812">Transmembrane</keyword>
<dbReference type="HOGENOM" id="CLU_012039_0_0_7"/>
<comment type="similarity">
    <text evidence="2">Belongs to the VirD4/TraG family.</text>
</comment>
<keyword evidence="5 7" id="KW-1133">Transmembrane helix</keyword>
<dbReference type="InterPro" id="IPR027417">
    <property type="entry name" value="P-loop_NTPase"/>
</dbReference>
<dbReference type="NCBIfam" id="NF010453">
    <property type="entry name" value="PRK13880.1"/>
    <property type="match status" value="1"/>
</dbReference>
<evidence type="ECO:0000256" key="4">
    <source>
        <dbReference type="ARBA" id="ARBA00022692"/>
    </source>
</evidence>